<keyword evidence="3" id="KW-1185">Reference proteome</keyword>
<dbReference type="InterPro" id="IPR006328">
    <property type="entry name" value="2-HAD"/>
</dbReference>
<evidence type="ECO:0000313" key="2">
    <source>
        <dbReference type="EMBL" id="MBB5694718.1"/>
    </source>
</evidence>
<sequence length="223" mass="25233">MPQLRPKFITFDCYGTLTNFQMGPLAREHFADRVPAERMDAFVQDFGSYRLDEVLGAWKPYAEVLDSAVRRTCKKHGVPYREGDGARFSDAVPTWGPHPDVPEPLKRVAREFPLVILSNAANHQIHQNVARLEAPFHAVFTAEQAQAYKPRMQAFEYMLGQLDARPEDLLHVSSSFRYDLMTAHDLGIRDKAWVNRGHEPRGNAFYGFHELADIGGLPGLLGL</sequence>
<dbReference type="Gene3D" id="1.10.150.750">
    <property type="match status" value="1"/>
</dbReference>
<dbReference type="Gene3D" id="3.40.50.1000">
    <property type="entry name" value="HAD superfamily/HAD-like"/>
    <property type="match status" value="1"/>
</dbReference>
<dbReference type="InterPro" id="IPR036412">
    <property type="entry name" value="HAD-like_sf"/>
</dbReference>
<organism evidence="2 3">
    <name type="scientific">Muricoccus pecuniae</name>
    <dbReference type="NCBI Taxonomy" id="693023"/>
    <lineage>
        <taxon>Bacteria</taxon>
        <taxon>Pseudomonadati</taxon>
        <taxon>Pseudomonadota</taxon>
        <taxon>Alphaproteobacteria</taxon>
        <taxon>Acetobacterales</taxon>
        <taxon>Roseomonadaceae</taxon>
        <taxon>Muricoccus</taxon>
    </lineage>
</organism>
<comment type="caution">
    <text evidence="2">The sequence shown here is derived from an EMBL/GenBank/DDBJ whole genome shotgun (WGS) entry which is preliminary data.</text>
</comment>
<dbReference type="RefSeq" id="WP_184519290.1">
    <property type="nucleotide sequence ID" value="NZ_JACIJD010000012.1"/>
</dbReference>
<dbReference type="InterPro" id="IPR051540">
    <property type="entry name" value="S-2-haloacid_dehalogenase"/>
</dbReference>
<protein>
    <submittedName>
        <fullName evidence="2">2-haloacid dehalogenase</fullName>
        <ecNumber evidence="2">3.8.1.2</ecNumber>
    </submittedName>
</protein>
<dbReference type="Proteomes" id="UP000580654">
    <property type="component" value="Unassembled WGS sequence"/>
</dbReference>
<evidence type="ECO:0000313" key="3">
    <source>
        <dbReference type="Proteomes" id="UP000580654"/>
    </source>
</evidence>
<accession>A0A840Y0S5</accession>
<dbReference type="SUPFAM" id="SSF56784">
    <property type="entry name" value="HAD-like"/>
    <property type="match status" value="1"/>
</dbReference>
<dbReference type="NCBIfam" id="TIGR01493">
    <property type="entry name" value="HAD-SF-IA-v2"/>
    <property type="match status" value="1"/>
</dbReference>
<dbReference type="AlphaFoldDB" id="A0A840Y0S5"/>
<dbReference type="SFLD" id="SFLDG01129">
    <property type="entry name" value="C1.5:_HAD__Beta-PGM__Phosphata"/>
    <property type="match status" value="1"/>
</dbReference>
<dbReference type="GO" id="GO:0018784">
    <property type="term" value="F:(S)-2-haloacid dehalogenase activity"/>
    <property type="evidence" value="ECO:0007669"/>
    <property type="project" value="UniProtKB-EC"/>
</dbReference>
<dbReference type="PANTHER" id="PTHR43316">
    <property type="entry name" value="HYDROLASE, HALOACID DELAHOGENASE-RELATED"/>
    <property type="match status" value="1"/>
</dbReference>
<dbReference type="EMBL" id="JACIJD010000012">
    <property type="protein sequence ID" value="MBB5694718.1"/>
    <property type="molecule type" value="Genomic_DNA"/>
</dbReference>
<dbReference type="InterPro" id="IPR023214">
    <property type="entry name" value="HAD_sf"/>
</dbReference>
<dbReference type="EC" id="3.8.1.2" evidence="2"/>
<keyword evidence="1 2" id="KW-0378">Hydrolase</keyword>
<evidence type="ECO:0000256" key="1">
    <source>
        <dbReference type="ARBA" id="ARBA00022801"/>
    </source>
</evidence>
<dbReference type="PRINTS" id="PR00413">
    <property type="entry name" value="HADHALOGNASE"/>
</dbReference>
<dbReference type="CDD" id="cd02588">
    <property type="entry name" value="HAD_L2-DEX"/>
    <property type="match status" value="1"/>
</dbReference>
<name>A0A840Y0S5_9PROT</name>
<proteinExistence type="predicted"/>
<dbReference type="Pfam" id="PF00702">
    <property type="entry name" value="Hydrolase"/>
    <property type="match status" value="1"/>
</dbReference>
<gene>
    <name evidence="2" type="ORF">FHS87_002770</name>
</gene>
<dbReference type="PANTHER" id="PTHR43316:SF9">
    <property type="entry name" value="ACID DEHALOGENASE, PUTATIVE (AFU_ORTHOLOGUE AFUA_6G14460)-RELATED"/>
    <property type="match status" value="1"/>
</dbReference>
<dbReference type="SFLD" id="SFLDS00003">
    <property type="entry name" value="Haloacid_Dehalogenase"/>
    <property type="match status" value="1"/>
</dbReference>
<dbReference type="NCBIfam" id="TIGR01428">
    <property type="entry name" value="HAD_type_II"/>
    <property type="match status" value="1"/>
</dbReference>
<reference evidence="2 3" key="1">
    <citation type="submission" date="2020-08" db="EMBL/GenBank/DDBJ databases">
        <title>Genomic Encyclopedia of Type Strains, Phase IV (KMG-IV): sequencing the most valuable type-strain genomes for metagenomic binning, comparative biology and taxonomic classification.</title>
        <authorList>
            <person name="Goeker M."/>
        </authorList>
    </citation>
    <scope>NUCLEOTIDE SEQUENCE [LARGE SCALE GENOMIC DNA]</scope>
    <source>
        <strain evidence="2 3">DSM 25622</strain>
    </source>
</reference>
<dbReference type="InterPro" id="IPR006439">
    <property type="entry name" value="HAD-SF_hydro_IA"/>
</dbReference>